<dbReference type="GO" id="GO:0031418">
    <property type="term" value="F:L-ascorbic acid binding"/>
    <property type="evidence" value="ECO:0007669"/>
    <property type="project" value="InterPro"/>
</dbReference>
<feature type="region of interest" description="Disordered" evidence="6">
    <location>
        <begin position="99"/>
        <end position="127"/>
    </location>
</feature>
<keyword evidence="5" id="KW-0408">Iron</keyword>
<feature type="domain" description="Prolyl 4-hydroxylase alpha subunit" evidence="8">
    <location>
        <begin position="71"/>
        <end position="321"/>
    </location>
</feature>
<evidence type="ECO:0000256" key="3">
    <source>
        <dbReference type="ARBA" id="ARBA00022964"/>
    </source>
</evidence>
<comment type="caution">
    <text evidence="9">The sequence shown here is derived from an EMBL/GenBank/DDBJ whole genome shotgun (WGS) entry which is preliminary data.</text>
</comment>
<dbReference type="InterPro" id="IPR045054">
    <property type="entry name" value="P4HA-like"/>
</dbReference>
<gene>
    <name evidence="9" type="ORF">JX265_002342</name>
</gene>
<name>A0A9Q0AU79_9PEZI</name>
<dbReference type="PANTHER" id="PTHR10869:SF246">
    <property type="entry name" value="TRANSMEMBRANE PROLYL 4-HYDROXYLASE"/>
    <property type="match status" value="1"/>
</dbReference>
<evidence type="ECO:0000256" key="4">
    <source>
        <dbReference type="ARBA" id="ARBA00023002"/>
    </source>
</evidence>
<evidence type="ECO:0000256" key="5">
    <source>
        <dbReference type="ARBA" id="ARBA00023004"/>
    </source>
</evidence>
<dbReference type="Gene3D" id="2.60.120.620">
    <property type="entry name" value="q2cbj1_9rhob like domain"/>
    <property type="match status" value="1"/>
</dbReference>
<feature type="compositionally biased region" description="Basic and acidic residues" evidence="6">
    <location>
        <begin position="255"/>
        <end position="264"/>
    </location>
</feature>
<feature type="signal peptide" evidence="7">
    <location>
        <begin position="1"/>
        <end position="21"/>
    </location>
</feature>
<dbReference type="Proteomes" id="UP000829685">
    <property type="component" value="Unassembled WGS sequence"/>
</dbReference>
<dbReference type="SMART" id="SM00702">
    <property type="entry name" value="P4Hc"/>
    <property type="match status" value="1"/>
</dbReference>
<evidence type="ECO:0000256" key="7">
    <source>
        <dbReference type="SAM" id="SignalP"/>
    </source>
</evidence>
<evidence type="ECO:0000313" key="9">
    <source>
        <dbReference type="EMBL" id="KAI1879388.1"/>
    </source>
</evidence>
<dbReference type="InterPro" id="IPR006620">
    <property type="entry name" value="Pro_4_hyd_alph"/>
</dbReference>
<dbReference type="InterPro" id="IPR044862">
    <property type="entry name" value="Pro_4_hyd_alph_FE2OG_OXY"/>
</dbReference>
<dbReference type="GO" id="GO:0005783">
    <property type="term" value="C:endoplasmic reticulum"/>
    <property type="evidence" value="ECO:0007669"/>
    <property type="project" value="TreeGrafter"/>
</dbReference>
<dbReference type="Pfam" id="PF13640">
    <property type="entry name" value="2OG-FeII_Oxy_3"/>
    <property type="match status" value="1"/>
</dbReference>
<keyword evidence="2" id="KW-0479">Metal-binding</keyword>
<accession>A0A9Q0AU79</accession>
<keyword evidence="3" id="KW-0223">Dioxygenase</keyword>
<evidence type="ECO:0000256" key="2">
    <source>
        <dbReference type="ARBA" id="ARBA00022723"/>
    </source>
</evidence>
<dbReference type="PANTHER" id="PTHR10869">
    <property type="entry name" value="PROLYL 4-HYDROXYLASE ALPHA SUBUNIT"/>
    <property type="match status" value="1"/>
</dbReference>
<sequence length="325" mass="36113">MFPYIVGGFAILLFFYQPVVQFFSPDSGRVIPHTPRPAINESLLAIDAANETAPLNCPEDAYSVHILSKAPLVIYVENFISKAERDNLLELSSNDNSHLIPPFRSPQPSPYLPNTGLTLGPPRPPSEPLFTPSTLTSDGRTTYQDASVRDSAVALLPRTDAVRCVERRALALQGWRRDLWVERLRTQRYVAAGHYAHHFDWGSGARGWGRVSSMMVWVAAEDLEGGGTEFPLLRKNGDGDKWCQWVECPGGSEGRPSDESREDRVPEEEDGLGVTFKPVAGNAVFWENFRPDGTGRGWEETWHAGLPVKSGVKVGLNIWSWGRLD</sequence>
<organism evidence="9 10">
    <name type="scientific">Neoarthrinium moseri</name>
    <dbReference type="NCBI Taxonomy" id="1658444"/>
    <lineage>
        <taxon>Eukaryota</taxon>
        <taxon>Fungi</taxon>
        <taxon>Dikarya</taxon>
        <taxon>Ascomycota</taxon>
        <taxon>Pezizomycotina</taxon>
        <taxon>Sordariomycetes</taxon>
        <taxon>Xylariomycetidae</taxon>
        <taxon>Amphisphaeriales</taxon>
        <taxon>Apiosporaceae</taxon>
        <taxon>Neoarthrinium</taxon>
    </lineage>
</organism>
<dbReference type="GO" id="GO:0004656">
    <property type="term" value="F:procollagen-proline 4-dioxygenase activity"/>
    <property type="evidence" value="ECO:0007669"/>
    <property type="project" value="TreeGrafter"/>
</dbReference>
<keyword evidence="7" id="KW-0732">Signal</keyword>
<feature type="chain" id="PRO_5040461389" description="Prolyl 4-hydroxylase alpha subunit domain-containing protein" evidence="7">
    <location>
        <begin position="22"/>
        <end position="325"/>
    </location>
</feature>
<reference evidence="9" key="1">
    <citation type="submission" date="2021-03" db="EMBL/GenBank/DDBJ databases">
        <title>Revisited historic fungal species revealed as producer of novel bioactive compounds through whole genome sequencing and comparative genomics.</title>
        <authorList>
            <person name="Vignolle G.A."/>
            <person name="Hochenegger N."/>
            <person name="Mach R.L."/>
            <person name="Mach-Aigner A.R."/>
            <person name="Javad Rahimi M."/>
            <person name="Salim K.A."/>
            <person name="Chan C.M."/>
            <person name="Lim L.B.L."/>
            <person name="Cai F."/>
            <person name="Druzhinina I.S."/>
            <person name="U'Ren J.M."/>
            <person name="Derntl C."/>
        </authorList>
    </citation>
    <scope>NUCLEOTIDE SEQUENCE</scope>
    <source>
        <strain evidence="9">TUCIM 5799</strain>
    </source>
</reference>
<protein>
    <recommendedName>
        <fullName evidence="8">Prolyl 4-hydroxylase alpha subunit domain-containing protein</fullName>
    </recommendedName>
</protein>
<keyword evidence="10" id="KW-1185">Reference proteome</keyword>
<dbReference type="EMBL" id="JAFIMR010000004">
    <property type="protein sequence ID" value="KAI1879388.1"/>
    <property type="molecule type" value="Genomic_DNA"/>
</dbReference>
<proteinExistence type="predicted"/>
<feature type="region of interest" description="Disordered" evidence="6">
    <location>
        <begin position="248"/>
        <end position="273"/>
    </location>
</feature>
<comment type="cofactor">
    <cofactor evidence="1">
        <name>L-ascorbate</name>
        <dbReference type="ChEBI" id="CHEBI:38290"/>
    </cofactor>
</comment>
<dbReference type="GO" id="GO:0005506">
    <property type="term" value="F:iron ion binding"/>
    <property type="evidence" value="ECO:0007669"/>
    <property type="project" value="InterPro"/>
</dbReference>
<dbReference type="AlphaFoldDB" id="A0A9Q0AU79"/>
<evidence type="ECO:0000313" key="10">
    <source>
        <dbReference type="Proteomes" id="UP000829685"/>
    </source>
</evidence>
<keyword evidence="4" id="KW-0560">Oxidoreductase</keyword>
<evidence type="ECO:0000259" key="8">
    <source>
        <dbReference type="SMART" id="SM00702"/>
    </source>
</evidence>
<evidence type="ECO:0000256" key="6">
    <source>
        <dbReference type="SAM" id="MobiDB-lite"/>
    </source>
</evidence>
<evidence type="ECO:0000256" key="1">
    <source>
        <dbReference type="ARBA" id="ARBA00001961"/>
    </source>
</evidence>